<gene>
    <name evidence="2" type="ORF">LSCM4_01105</name>
</gene>
<dbReference type="RefSeq" id="XP_067059820.1">
    <property type="nucleotide sequence ID" value="XM_067203170.1"/>
</dbReference>
<comment type="caution">
    <text evidence="2">The sequence shown here is derived from an EMBL/GenBank/DDBJ whole genome shotgun (WGS) entry which is preliminary data.</text>
</comment>
<organism evidence="2 3">
    <name type="scientific">Leishmania orientalis</name>
    <dbReference type="NCBI Taxonomy" id="2249476"/>
    <lineage>
        <taxon>Eukaryota</taxon>
        <taxon>Discoba</taxon>
        <taxon>Euglenozoa</taxon>
        <taxon>Kinetoplastea</taxon>
        <taxon>Metakinetoplastina</taxon>
        <taxon>Trypanosomatida</taxon>
        <taxon>Trypanosomatidae</taxon>
        <taxon>Leishmaniinae</taxon>
        <taxon>Leishmania</taxon>
    </lineage>
</organism>
<reference evidence="3" key="1">
    <citation type="journal article" date="2021" name="Microbiol. Resour. Announc.">
        <title>LGAAP: Leishmaniinae Genome Assembly and Annotation Pipeline.</title>
        <authorList>
            <person name="Almutairi H."/>
            <person name="Urbaniak M.D."/>
            <person name="Bates M.D."/>
            <person name="Jariyapan N."/>
            <person name="Kwakye-Nuako G."/>
            <person name="Thomaz-Soccol V."/>
            <person name="Al-Salem W.S."/>
            <person name="Dillon R.J."/>
            <person name="Bates P.A."/>
            <person name="Gatherer D."/>
        </authorList>
    </citation>
    <scope>NUCLEOTIDE SEQUENCE [LARGE SCALE GENOMIC DNA]</scope>
</reference>
<proteinExistence type="predicted"/>
<dbReference type="GeneID" id="92357104"/>
<feature type="region of interest" description="Disordered" evidence="1">
    <location>
        <begin position="166"/>
        <end position="194"/>
    </location>
</feature>
<evidence type="ECO:0000313" key="2">
    <source>
        <dbReference type="EMBL" id="KAG5468018.1"/>
    </source>
</evidence>
<evidence type="ECO:0000313" key="3">
    <source>
        <dbReference type="Proteomes" id="UP000674143"/>
    </source>
</evidence>
<reference evidence="3" key="2">
    <citation type="journal article" date="2021" name="Sci. Data">
        <title>Chromosome-scale genome sequencing, assembly and annotation of six genomes from subfamily Leishmaniinae.</title>
        <authorList>
            <person name="Almutairi H."/>
            <person name="Urbaniak M.D."/>
            <person name="Bates M.D."/>
            <person name="Jariyapan N."/>
            <person name="Kwakye-Nuako G."/>
            <person name="Thomaz Soccol V."/>
            <person name="Al-Salem W.S."/>
            <person name="Dillon R.J."/>
            <person name="Bates P.A."/>
            <person name="Gatherer D."/>
        </authorList>
    </citation>
    <scope>NUCLEOTIDE SEQUENCE [LARGE SCALE GENOMIC DNA]</scope>
</reference>
<sequence length="296" mass="31744">MSLRRAGAAAVMERRSEWIASLRSSLPQFTKRSAAPLVRGHAAAVIGPAPRRVLDEAIESLTATSSLLLPSKWREEATQQLITTLHGIVPPSQLKQTDYFLCSLIHPSYVQAGTMRCQSDSVRRRVQQELRRTVCMPLELTMAGSKSLRLLGELAEYVERGAAVAAASARTGSTHPDTQVGGKGEDGGSTSGPSSCSYYPLDASWPELNSADTTAFLQAFRQAGLEPLVLHDKKLFAASSTSTGDDGAVSSEVCLAAFTALCGSIELVSGWSSLLQFVDRVAREQRGLVRPSDGHE</sequence>
<protein>
    <submittedName>
        <fullName evidence="2">Uncharacterized protein</fullName>
    </submittedName>
</protein>
<evidence type="ECO:0000256" key="1">
    <source>
        <dbReference type="SAM" id="MobiDB-lite"/>
    </source>
</evidence>
<dbReference type="Proteomes" id="UP000674143">
    <property type="component" value="Unassembled WGS sequence"/>
</dbReference>
<dbReference type="AlphaFoldDB" id="A0A836GQB6"/>
<accession>A0A836GQB6</accession>
<keyword evidence="3" id="KW-1185">Reference proteome</keyword>
<name>A0A836GQB6_9TRYP</name>
<dbReference type="KEGG" id="loi:92357104"/>
<dbReference type="EMBL" id="JAFHLR010000034">
    <property type="protein sequence ID" value="KAG5468018.1"/>
    <property type="molecule type" value="Genomic_DNA"/>
</dbReference>